<dbReference type="Proteomes" id="UP001652624">
    <property type="component" value="Chromosome 2"/>
</dbReference>
<dbReference type="eggNOG" id="ENOG502S4XK">
    <property type="taxonomic scope" value="Eukaryota"/>
</dbReference>
<proteinExistence type="predicted"/>
<feature type="region of interest" description="Disordered" evidence="1">
    <location>
        <begin position="30"/>
        <end position="55"/>
    </location>
</feature>
<dbReference type="AlphaFoldDB" id="A0A1S2ZIS8"/>
<evidence type="ECO:0000313" key="3">
    <source>
        <dbReference type="RefSeq" id="XP_007520010.1"/>
    </source>
</evidence>
<name>A0A1S2ZIS8_ERIEU</name>
<sequence length="261" mass="29788">MAAFSEDTFDSIMSEVQSFSSLTYSSERQLWSHGSGSEPDSENITTVLEDRDKTSEISDLSSKEMKLTRKMISCLKKKEINSGQYRTDTKLQSEITQLSGEELNALESFCATKINLIHQSVNSKERKASRHKKLRFPSDAEAPAVDVLNCTVPDELLNRIYLENTRTTLKQIATVKQHISSQCPSCNIKRAELAQSAFLKRKKTLLQSLILQEKIDEHLYTKDFLTLIGEAHQRFPKLSDDSRTIWKRLNEKSQIGYSVFQ</sequence>
<dbReference type="Pfam" id="PF15379">
    <property type="entry name" value="DUF4606"/>
    <property type="match status" value="1"/>
</dbReference>
<reference evidence="2" key="1">
    <citation type="submission" date="2025-05" db="UniProtKB">
        <authorList>
            <consortium name="RefSeq"/>
        </authorList>
    </citation>
    <scope>NUCLEOTIDE SEQUENCE [LARGE SCALE GENOMIC DNA]</scope>
</reference>
<organism evidence="2 3">
    <name type="scientific">Erinaceus europaeus</name>
    <name type="common">Western European hedgehog</name>
    <dbReference type="NCBI Taxonomy" id="9365"/>
    <lineage>
        <taxon>Eukaryota</taxon>
        <taxon>Metazoa</taxon>
        <taxon>Chordata</taxon>
        <taxon>Craniata</taxon>
        <taxon>Vertebrata</taxon>
        <taxon>Euteleostomi</taxon>
        <taxon>Mammalia</taxon>
        <taxon>Eutheria</taxon>
        <taxon>Laurasiatheria</taxon>
        <taxon>Eulipotyphla</taxon>
        <taxon>Erinaceidae</taxon>
        <taxon>Erinaceinae</taxon>
        <taxon>Erinaceus</taxon>
    </lineage>
</organism>
<protein>
    <submittedName>
        <fullName evidence="3">Uncharacterized protein C8orf48 homolog</fullName>
    </submittedName>
</protein>
<evidence type="ECO:0000313" key="2">
    <source>
        <dbReference type="Proteomes" id="UP001652624"/>
    </source>
</evidence>
<accession>A0A1S2ZIS8</accession>
<dbReference type="OrthoDB" id="9976953at2759"/>
<dbReference type="RefSeq" id="XP_007520010.1">
    <property type="nucleotide sequence ID" value="XM_007519948.3"/>
</dbReference>
<gene>
    <name evidence="3" type="primary">C2H8orf48</name>
</gene>
<dbReference type="InterPro" id="IPR027932">
    <property type="entry name" value="DUF4606"/>
</dbReference>
<reference evidence="3" key="2">
    <citation type="submission" date="2025-08" db="UniProtKB">
        <authorList>
            <consortium name="RefSeq"/>
        </authorList>
    </citation>
    <scope>IDENTIFICATION</scope>
</reference>
<dbReference type="FunCoup" id="A0A1S2ZIS8">
    <property type="interactions" value="87"/>
</dbReference>
<evidence type="ECO:0000256" key="1">
    <source>
        <dbReference type="SAM" id="MobiDB-lite"/>
    </source>
</evidence>
<keyword evidence="2" id="KW-1185">Reference proteome</keyword>
<dbReference type="PANTHER" id="PTHR35256">
    <property type="entry name" value="CHROMOSOME 8 OPEN READING FRAME 48"/>
    <property type="match status" value="1"/>
</dbReference>
<dbReference type="InParanoid" id="A0A1S2ZIS8"/>
<dbReference type="PANTHER" id="PTHR35256:SF1">
    <property type="entry name" value="EXPRESSED SEQUENCE AI429214"/>
    <property type="match status" value="1"/>
</dbReference>